<name>A0A6J5TEP0_PRUAR</name>
<organism evidence="1 2">
    <name type="scientific">Prunus armeniaca</name>
    <name type="common">Apricot</name>
    <name type="synonym">Armeniaca vulgaris</name>
    <dbReference type="NCBI Taxonomy" id="36596"/>
    <lineage>
        <taxon>Eukaryota</taxon>
        <taxon>Viridiplantae</taxon>
        <taxon>Streptophyta</taxon>
        <taxon>Embryophyta</taxon>
        <taxon>Tracheophyta</taxon>
        <taxon>Spermatophyta</taxon>
        <taxon>Magnoliopsida</taxon>
        <taxon>eudicotyledons</taxon>
        <taxon>Gunneridae</taxon>
        <taxon>Pentapetalae</taxon>
        <taxon>rosids</taxon>
        <taxon>fabids</taxon>
        <taxon>Rosales</taxon>
        <taxon>Rosaceae</taxon>
        <taxon>Amygdaloideae</taxon>
        <taxon>Amygdaleae</taxon>
        <taxon>Prunus</taxon>
    </lineage>
</organism>
<proteinExistence type="predicted"/>
<dbReference type="Proteomes" id="UP000507222">
    <property type="component" value="Unassembled WGS sequence"/>
</dbReference>
<dbReference type="EMBL" id="CAEKDK010000001">
    <property type="protein sequence ID" value="CAB4261415.1"/>
    <property type="molecule type" value="Genomic_DNA"/>
</dbReference>
<evidence type="ECO:0000313" key="2">
    <source>
        <dbReference type="Proteomes" id="UP000507222"/>
    </source>
</evidence>
<gene>
    <name evidence="1" type="ORF">CURHAP_LOCUS100</name>
</gene>
<sequence>MRIYFSVDVAHSLRVNHDDFNLALGRPLVTEVYEMGFFFTSRVQNGCLYTSSVQNGFIQMPKWSHDFVPVAEVVHVPEVVDVLEDVQVPVEQALVADIMKAI</sequence>
<evidence type="ECO:0000313" key="1">
    <source>
        <dbReference type="EMBL" id="CAB4261415.1"/>
    </source>
</evidence>
<dbReference type="AlphaFoldDB" id="A0A6J5TEP0"/>
<protein>
    <submittedName>
        <fullName evidence="1">Uncharacterized protein</fullName>
    </submittedName>
</protein>
<reference evidence="1 2" key="1">
    <citation type="submission" date="2020-05" db="EMBL/GenBank/DDBJ databases">
        <authorList>
            <person name="Campoy J."/>
            <person name="Schneeberger K."/>
            <person name="Spophaly S."/>
        </authorList>
    </citation>
    <scope>NUCLEOTIDE SEQUENCE [LARGE SCALE GENOMIC DNA]</scope>
    <source>
        <strain evidence="1">PruArmRojPasFocal</strain>
    </source>
</reference>
<accession>A0A6J5TEP0</accession>